<dbReference type="RefSeq" id="WP_076603798.1">
    <property type="nucleotide sequence ID" value="NZ_FTMD01000016.1"/>
</dbReference>
<feature type="domain" description="Peptidase S8/S53" evidence="8">
    <location>
        <begin position="172"/>
        <end position="431"/>
    </location>
</feature>
<feature type="chain" id="PRO_5013383297" evidence="7">
    <location>
        <begin position="25"/>
        <end position="537"/>
    </location>
</feature>
<dbReference type="AlphaFoldDB" id="A0A1N7B1Q0"/>
<feature type="active site" description="Charge relay system" evidence="5">
    <location>
        <position position="180"/>
    </location>
</feature>
<dbReference type="InterPro" id="IPR036852">
    <property type="entry name" value="Peptidase_S8/S53_dom_sf"/>
</dbReference>
<dbReference type="OrthoDB" id="9790784at2"/>
<dbReference type="PANTHER" id="PTHR43806">
    <property type="entry name" value="PEPTIDASE S8"/>
    <property type="match status" value="1"/>
</dbReference>
<keyword evidence="11" id="KW-1185">Reference proteome</keyword>
<comment type="similarity">
    <text evidence="1 5 6">Belongs to the peptidase S8 family.</text>
</comment>
<gene>
    <name evidence="10" type="ORF">SAMN05421829_11610</name>
</gene>
<accession>A0A1N7B1Q0</accession>
<keyword evidence="4 5" id="KW-0720">Serine protease</keyword>
<dbReference type="PROSITE" id="PS51892">
    <property type="entry name" value="SUBTILASE"/>
    <property type="match status" value="1"/>
</dbReference>
<feature type="active site" description="Charge relay system" evidence="5">
    <location>
        <position position="212"/>
    </location>
</feature>
<dbReference type="InterPro" id="IPR023828">
    <property type="entry name" value="Peptidase_S8_Ser-AS"/>
</dbReference>
<evidence type="ECO:0000256" key="4">
    <source>
        <dbReference type="ARBA" id="ARBA00022825"/>
    </source>
</evidence>
<dbReference type="STRING" id="34027.SAMN05421829_11610"/>
<evidence type="ECO:0000256" key="7">
    <source>
        <dbReference type="SAM" id="SignalP"/>
    </source>
</evidence>
<dbReference type="Pfam" id="PF22148">
    <property type="entry name" value="Fervidolysin_NPro-like"/>
    <property type="match status" value="1"/>
</dbReference>
<feature type="active site" description="Charge relay system" evidence="5">
    <location>
        <position position="390"/>
    </location>
</feature>
<proteinExistence type="inferred from homology"/>
<dbReference type="PANTHER" id="PTHR43806:SF11">
    <property type="entry name" value="CEREVISIN-RELATED"/>
    <property type="match status" value="1"/>
</dbReference>
<dbReference type="PROSITE" id="PS00136">
    <property type="entry name" value="SUBTILASE_ASP"/>
    <property type="match status" value="1"/>
</dbReference>
<dbReference type="InterPro" id="IPR000209">
    <property type="entry name" value="Peptidase_S8/S53_dom"/>
</dbReference>
<dbReference type="SUPFAM" id="SSF52743">
    <property type="entry name" value="Subtilisin-like"/>
    <property type="match status" value="1"/>
</dbReference>
<dbReference type="GO" id="GO:0004252">
    <property type="term" value="F:serine-type endopeptidase activity"/>
    <property type="evidence" value="ECO:0007669"/>
    <property type="project" value="UniProtKB-UniRule"/>
</dbReference>
<evidence type="ECO:0000256" key="6">
    <source>
        <dbReference type="RuleBase" id="RU003355"/>
    </source>
</evidence>
<dbReference type="PROSITE" id="PS00137">
    <property type="entry name" value="SUBTILASE_HIS"/>
    <property type="match status" value="1"/>
</dbReference>
<evidence type="ECO:0000256" key="5">
    <source>
        <dbReference type="PROSITE-ProRule" id="PRU01240"/>
    </source>
</evidence>
<keyword evidence="3 5" id="KW-0378">Hydrolase</keyword>
<sequence length="537" mass="56366">MRRAIFLAPLVGACLLFAQPHAHAGDLPAGVTPPPRFAPDQLLVAFRPGTPGADIAQAHAAAGAQVIRRFDAIGVHFLRIPSGAVEATAALYERNPNVRYAEPNFHRPLILPTEGRDPMLPTGLGTEYLALQWGLNNTGQPLYDSASGANVTGTLDADIDAPEAWDLSRSNDSIKIAILDSGVECTHVDLLGKCVEQQNFTDSTTTADVIGHGTHVAGIAAANTNNGKGTAGVGWNAKIGSLKVCHEWPSESFPLLGMCDVADSVAGLMHAANNGYRVANMSYGSDPDPYSPSQAEADAIKYAWSKGVVLVAAAGNDYASTRHYPAAFPEVISVAATDRHDNLAYFSSFGSSWVSVAAPGHDILSAYPNAGCGIPADDPEGCYNWLSGTSMASPHVAGLAALVLTRYGNITNTQARAHIENTANAQGALGQNFRAWVRYGRINAHLALTADNPPPPPASITLTATGYKVKGQQKADLQWTVTTAGTMSILRNGAVIVNEPNDGTYTDPINRTGGGSYTYKVCETGTATCSNEAVVAF</sequence>
<evidence type="ECO:0000256" key="2">
    <source>
        <dbReference type="ARBA" id="ARBA00022670"/>
    </source>
</evidence>
<protein>
    <submittedName>
        <fullName evidence="10">Thermitase</fullName>
    </submittedName>
</protein>
<dbReference type="InterPro" id="IPR054399">
    <property type="entry name" value="Fervidolysin-like_N_prodom"/>
</dbReference>
<keyword evidence="7" id="KW-0732">Signal</keyword>
<dbReference type="GO" id="GO:0006508">
    <property type="term" value="P:proteolysis"/>
    <property type="evidence" value="ECO:0007669"/>
    <property type="project" value="UniProtKB-KW"/>
</dbReference>
<keyword evidence="2 5" id="KW-0645">Protease</keyword>
<evidence type="ECO:0000259" key="8">
    <source>
        <dbReference type="Pfam" id="PF00082"/>
    </source>
</evidence>
<dbReference type="InterPro" id="IPR050131">
    <property type="entry name" value="Peptidase_S8_subtilisin-like"/>
</dbReference>
<name>A0A1N7B1Q0_9RHOO</name>
<evidence type="ECO:0000259" key="9">
    <source>
        <dbReference type="Pfam" id="PF22148"/>
    </source>
</evidence>
<feature type="domain" description="Fervidolysin-like N-terminal prodomain" evidence="9">
    <location>
        <begin position="35"/>
        <end position="104"/>
    </location>
</feature>
<evidence type="ECO:0000256" key="3">
    <source>
        <dbReference type="ARBA" id="ARBA00022801"/>
    </source>
</evidence>
<dbReference type="PROSITE" id="PS00138">
    <property type="entry name" value="SUBTILASE_SER"/>
    <property type="match status" value="1"/>
</dbReference>
<evidence type="ECO:0000256" key="1">
    <source>
        <dbReference type="ARBA" id="ARBA00011073"/>
    </source>
</evidence>
<dbReference type="InterPro" id="IPR022398">
    <property type="entry name" value="Peptidase_S8_His-AS"/>
</dbReference>
<dbReference type="Proteomes" id="UP000186819">
    <property type="component" value="Unassembled WGS sequence"/>
</dbReference>
<organism evidence="10 11">
    <name type="scientific">Aromatoleum tolulyticum</name>
    <dbReference type="NCBI Taxonomy" id="34027"/>
    <lineage>
        <taxon>Bacteria</taxon>
        <taxon>Pseudomonadati</taxon>
        <taxon>Pseudomonadota</taxon>
        <taxon>Betaproteobacteria</taxon>
        <taxon>Rhodocyclales</taxon>
        <taxon>Rhodocyclaceae</taxon>
        <taxon>Aromatoleum</taxon>
    </lineage>
</organism>
<dbReference type="Gene3D" id="3.40.50.200">
    <property type="entry name" value="Peptidase S8/S53 domain"/>
    <property type="match status" value="1"/>
</dbReference>
<evidence type="ECO:0000313" key="11">
    <source>
        <dbReference type="Proteomes" id="UP000186819"/>
    </source>
</evidence>
<feature type="signal peptide" evidence="7">
    <location>
        <begin position="1"/>
        <end position="24"/>
    </location>
</feature>
<dbReference type="PRINTS" id="PR00723">
    <property type="entry name" value="SUBTILISIN"/>
</dbReference>
<dbReference type="InterPro" id="IPR023827">
    <property type="entry name" value="Peptidase_S8_Asp-AS"/>
</dbReference>
<dbReference type="Pfam" id="PF00082">
    <property type="entry name" value="Peptidase_S8"/>
    <property type="match status" value="1"/>
</dbReference>
<dbReference type="EMBL" id="FTMD01000016">
    <property type="protein sequence ID" value="SIR45289.1"/>
    <property type="molecule type" value="Genomic_DNA"/>
</dbReference>
<evidence type="ECO:0000313" key="10">
    <source>
        <dbReference type="EMBL" id="SIR45289.1"/>
    </source>
</evidence>
<reference evidence="11" key="1">
    <citation type="submission" date="2017-01" db="EMBL/GenBank/DDBJ databases">
        <authorList>
            <person name="Varghese N."/>
            <person name="Submissions S."/>
        </authorList>
    </citation>
    <scope>NUCLEOTIDE SEQUENCE [LARGE SCALE GENOMIC DNA]</scope>
    <source>
        <strain evidence="11">ATCC 51758</strain>
    </source>
</reference>
<dbReference type="InterPro" id="IPR015500">
    <property type="entry name" value="Peptidase_S8_subtilisin-rel"/>
</dbReference>